<name>A0ACC0WHW0_9STRA</name>
<reference evidence="1 2" key="1">
    <citation type="journal article" date="2022" name="bioRxiv">
        <title>The genome of the oomycete Peronosclerospora sorghi, a cosmopolitan pathogen of maize and sorghum, is inflated with dispersed pseudogenes.</title>
        <authorList>
            <person name="Fletcher K."/>
            <person name="Martin F."/>
            <person name="Isakeit T."/>
            <person name="Cavanaugh K."/>
            <person name="Magill C."/>
            <person name="Michelmore R."/>
        </authorList>
    </citation>
    <scope>NUCLEOTIDE SEQUENCE [LARGE SCALE GENOMIC DNA]</scope>
    <source>
        <strain evidence="1">P6</strain>
    </source>
</reference>
<organism evidence="1 2">
    <name type="scientific">Peronosclerospora sorghi</name>
    <dbReference type="NCBI Taxonomy" id="230839"/>
    <lineage>
        <taxon>Eukaryota</taxon>
        <taxon>Sar</taxon>
        <taxon>Stramenopiles</taxon>
        <taxon>Oomycota</taxon>
        <taxon>Peronosporomycetes</taxon>
        <taxon>Peronosporales</taxon>
        <taxon>Peronosporaceae</taxon>
        <taxon>Peronosclerospora</taxon>
    </lineage>
</organism>
<dbReference type="Proteomes" id="UP001163321">
    <property type="component" value="Chromosome 13"/>
</dbReference>
<accession>A0ACC0WHW0</accession>
<sequence>MYKPGASLSSTIEETTENLLKAAERSLSLVALNDAETSRHPDEMKKTQEEMGVANPSSLLTGMLGSDQTNNGDIDND</sequence>
<gene>
    <name evidence="1" type="ORF">PsorP6_013025</name>
</gene>
<keyword evidence="2" id="KW-1185">Reference proteome</keyword>
<comment type="caution">
    <text evidence="1">The sequence shown here is derived from an EMBL/GenBank/DDBJ whole genome shotgun (WGS) entry which is preliminary data.</text>
</comment>
<evidence type="ECO:0000313" key="2">
    <source>
        <dbReference type="Proteomes" id="UP001163321"/>
    </source>
</evidence>
<proteinExistence type="predicted"/>
<protein>
    <submittedName>
        <fullName evidence="1">Uncharacterized protein</fullName>
    </submittedName>
</protein>
<dbReference type="EMBL" id="CM047592">
    <property type="protein sequence ID" value="KAI9917508.1"/>
    <property type="molecule type" value="Genomic_DNA"/>
</dbReference>
<evidence type="ECO:0000313" key="1">
    <source>
        <dbReference type="EMBL" id="KAI9917508.1"/>
    </source>
</evidence>